<feature type="region of interest" description="Disordered" evidence="1">
    <location>
        <begin position="18"/>
        <end position="57"/>
    </location>
</feature>
<organism evidence="2 3">
    <name type="scientific">Striga asiatica</name>
    <name type="common">Asiatic witchweed</name>
    <name type="synonym">Buchnera asiatica</name>
    <dbReference type="NCBI Taxonomy" id="4170"/>
    <lineage>
        <taxon>Eukaryota</taxon>
        <taxon>Viridiplantae</taxon>
        <taxon>Streptophyta</taxon>
        <taxon>Embryophyta</taxon>
        <taxon>Tracheophyta</taxon>
        <taxon>Spermatophyta</taxon>
        <taxon>Magnoliopsida</taxon>
        <taxon>eudicotyledons</taxon>
        <taxon>Gunneridae</taxon>
        <taxon>Pentapetalae</taxon>
        <taxon>asterids</taxon>
        <taxon>lamiids</taxon>
        <taxon>Lamiales</taxon>
        <taxon>Orobanchaceae</taxon>
        <taxon>Buchnereae</taxon>
        <taxon>Striga</taxon>
    </lineage>
</organism>
<gene>
    <name evidence="2" type="ORF">STAS_07493</name>
</gene>
<sequence length="121" mass="12248">MAEIVWRQNDGEIFGIGAATGGHSPVAVTTPPTSTTSISTTTSSPGWPSSPATTTPAARTPLQQAFIGGHIFIVVGSISCSAAEGFLADDMWLTKGNDGGWGKDGDRRQVVGSDDDVGGAG</sequence>
<proteinExistence type="predicted"/>
<comment type="caution">
    <text evidence="2">The sequence shown here is derived from an EMBL/GenBank/DDBJ whole genome shotgun (WGS) entry which is preliminary data.</text>
</comment>
<evidence type="ECO:0000256" key="1">
    <source>
        <dbReference type="SAM" id="MobiDB-lite"/>
    </source>
</evidence>
<evidence type="ECO:0000313" key="3">
    <source>
        <dbReference type="Proteomes" id="UP000325081"/>
    </source>
</evidence>
<keyword evidence="3" id="KW-1185">Reference proteome</keyword>
<dbReference type="AlphaFoldDB" id="A0A5A7PFM7"/>
<feature type="compositionally biased region" description="Low complexity" evidence="1">
    <location>
        <begin position="24"/>
        <end position="57"/>
    </location>
</feature>
<reference evidence="3" key="1">
    <citation type="journal article" date="2019" name="Curr. Biol.">
        <title>Genome Sequence of Striga asiatica Provides Insight into the Evolution of Plant Parasitism.</title>
        <authorList>
            <person name="Yoshida S."/>
            <person name="Kim S."/>
            <person name="Wafula E.K."/>
            <person name="Tanskanen J."/>
            <person name="Kim Y.M."/>
            <person name="Honaas L."/>
            <person name="Yang Z."/>
            <person name="Spallek T."/>
            <person name="Conn C.E."/>
            <person name="Ichihashi Y."/>
            <person name="Cheong K."/>
            <person name="Cui S."/>
            <person name="Der J.P."/>
            <person name="Gundlach H."/>
            <person name="Jiao Y."/>
            <person name="Hori C."/>
            <person name="Ishida J.K."/>
            <person name="Kasahara H."/>
            <person name="Kiba T."/>
            <person name="Kim M.S."/>
            <person name="Koo N."/>
            <person name="Laohavisit A."/>
            <person name="Lee Y.H."/>
            <person name="Lumba S."/>
            <person name="McCourt P."/>
            <person name="Mortimer J.C."/>
            <person name="Mutuku J.M."/>
            <person name="Nomura T."/>
            <person name="Sasaki-Sekimoto Y."/>
            <person name="Seto Y."/>
            <person name="Wang Y."/>
            <person name="Wakatake T."/>
            <person name="Sakakibara H."/>
            <person name="Demura T."/>
            <person name="Yamaguchi S."/>
            <person name="Yoneyama K."/>
            <person name="Manabe R.I."/>
            <person name="Nelson D.C."/>
            <person name="Schulman A.H."/>
            <person name="Timko M.P."/>
            <person name="dePamphilis C.W."/>
            <person name="Choi D."/>
            <person name="Shirasu K."/>
        </authorList>
    </citation>
    <scope>NUCLEOTIDE SEQUENCE [LARGE SCALE GENOMIC DNA]</scope>
    <source>
        <strain evidence="3">cv. UVA1</strain>
    </source>
</reference>
<dbReference type="Proteomes" id="UP000325081">
    <property type="component" value="Unassembled WGS sequence"/>
</dbReference>
<dbReference type="EMBL" id="BKCP01004483">
    <property type="protein sequence ID" value="GER31494.1"/>
    <property type="molecule type" value="Genomic_DNA"/>
</dbReference>
<name>A0A5A7PFM7_STRAF</name>
<feature type="region of interest" description="Disordered" evidence="1">
    <location>
        <begin position="94"/>
        <end position="121"/>
    </location>
</feature>
<evidence type="ECO:0000313" key="2">
    <source>
        <dbReference type="EMBL" id="GER31494.1"/>
    </source>
</evidence>
<protein>
    <submittedName>
        <fullName evidence="2">Rad23 UV excision repair protein family</fullName>
    </submittedName>
</protein>
<accession>A0A5A7PFM7</accession>